<accession>A0A1I5BMP7</accession>
<reference evidence="4" key="1">
    <citation type="submission" date="2016-10" db="EMBL/GenBank/DDBJ databases">
        <authorList>
            <person name="Varghese N."/>
        </authorList>
    </citation>
    <scope>NUCLEOTIDE SEQUENCE [LARGE SCALE GENOMIC DNA]</scope>
    <source>
        <strain evidence="4">Nsp8</strain>
    </source>
</reference>
<keyword evidence="1" id="KW-1133">Transmembrane helix</keyword>
<gene>
    <name evidence="3" type="ORF">SAMN05216386_1736</name>
</gene>
<evidence type="ECO:0000259" key="2">
    <source>
        <dbReference type="Pfam" id="PF04892"/>
    </source>
</evidence>
<feature type="transmembrane region" description="Helical" evidence="1">
    <location>
        <begin position="33"/>
        <end position="52"/>
    </location>
</feature>
<proteinExistence type="predicted"/>
<dbReference type="Pfam" id="PF04892">
    <property type="entry name" value="VanZ"/>
    <property type="match status" value="1"/>
</dbReference>
<keyword evidence="1" id="KW-0472">Membrane</keyword>
<protein>
    <submittedName>
        <fullName evidence="3">VanZ like family protein</fullName>
    </submittedName>
</protein>
<evidence type="ECO:0000256" key="1">
    <source>
        <dbReference type="SAM" id="Phobius"/>
    </source>
</evidence>
<dbReference type="NCBIfam" id="NF037970">
    <property type="entry name" value="vanZ_1"/>
    <property type="match status" value="1"/>
</dbReference>
<name>A0A1I5BMP7_9PROT</name>
<keyword evidence="1" id="KW-0812">Transmembrane</keyword>
<keyword evidence="4" id="KW-1185">Reference proteome</keyword>
<evidence type="ECO:0000313" key="4">
    <source>
        <dbReference type="Proteomes" id="UP000183107"/>
    </source>
</evidence>
<dbReference type="AlphaFoldDB" id="A0A1I5BMP7"/>
<feature type="domain" description="VanZ-like" evidence="2">
    <location>
        <begin position="30"/>
        <end position="103"/>
    </location>
</feature>
<sequence length="117" mass="12491">MAMLLTLGIVVSLFVGGAQPVAVNLIPSPWDKLAHGVTFALLACAIGVASGLSDWQRLILAFFGSLLVGLLDEWHQVYLPGRQAGWPDLIADVVGSALGTALLAMERIWRNQHDSSI</sequence>
<dbReference type="PANTHER" id="PTHR28008:SF1">
    <property type="entry name" value="DOMAIN PROTEIN, PUTATIVE (AFU_ORTHOLOGUE AFUA_3G10980)-RELATED"/>
    <property type="match status" value="1"/>
</dbReference>
<dbReference type="EMBL" id="FOVJ01000003">
    <property type="protein sequence ID" value="SFN75896.1"/>
    <property type="molecule type" value="Genomic_DNA"/>
</dbReference>
<dbReference type="Proteomes" id="UP000183107">
    <property type="component" value="Unassembled WGS sequence"/>
</dbReference>
<evidence type="ECO:0000313" key="3">
    <source>
        <dbReference type="EMBL" id="SFN75896.1"/>
    </source>
</evidence>
<organism evidence="3 4">
    <name type="scientific">Nitrosospira briensis</name>
    <dbReference type="NCBI Taxonomy" id="35799"/>
    <lineage>
        <taxon>Bacteria</taxon>
        <taxon>Pseudomonadati</taxon>
        <taxon>Pseudomonadota</taxon>
        <taxon>Betaproteobacteria</taxon>
        <taxon>Nitrosomonadales</taxon>
        <taxon>Nitrosomonadaceae</taxon>
        <taxon>Nitrosospira</taxon>
    </lineage>
</organism>
<dbReference type="PANTHER" id="PTHR28008">
    <property type="entry name" value="DOMAIN PROTEIN, PUTATIVE (AFU_ORTHOLOGUE AFUA_3G10980)-RELATED"/>
    <property type="match status" value="1"/>
</dbReference>
<dbReference type="InterPro" id="IPR006976">
    <property type="entry name" value="VanZ-like"/>
</dbReference>